<dbReference type="AlphaFoldDB" id="Q1AY11"/>
<feature type="signal peptide" evidence="3">
    <location>
        <begin position="1"/>
        <end position="35"/>
    </location>
</feature>
<dbReference type="eggNOG" id="COG0797">
    <property type="taxonomic scope" value="Bacteria"/>
</dbReference>
<dbReference type="PROSITE" id="PS51318">
    <property type="entry name" value="TAT"/>
    <property type="match status" value="1"/>
</dbReference>
<evidence type="ECO:0000256" key="1">
    <source>
        <dbReference type="ARBA" id="ARBA00023239"/>
    </source>
</evidence>
<feature type="compositionally biased region" description="Polar residues" evidence="5">
    <location>
        <begin position="138"/>
        <end position="151"/>
    </location>
</feature>
<dbReference type="NCBIfam" id="TIGR00413">
    <property type="entry name" value="rlpA"/>
    <property type="match status" value="1"/>
</dbReference>
<keyword evidence="1 3" id="KW-0456">Lyase</keyword>
<dbReference type="HAMAP" id="MF_02071">
    <property type="entry name" value="RlpA"/>
    <property type="match status" value="1"/>
</dbReference>
<dbReference type="RefSeq" id="WP_011563735.1">
    <property type="nucleotide sequence ID" value="NC_008148.1"/>
</dbReference>
<dbReference type="InterPro" id="IPR036908">
    <property type="entry name" value="RlpA-like_sf"/>
</dbReference>
<dbReference type="NCBIfam" id="TIGR01167">
    <property type="entry name" value="LPXTG_anchor"/>
    <property type="match status" value="1"/>
</dbReference>
<gene>
    <name evidence="3" type="primary">rlpA</name>
    <name evidence="8" type="ordered locus">Rxyl_0749</name>
</gene>
<evidence type="ECO:0000256" key="4">
    <source>
        <dbReference type="RuleBase" id="RU003495"/>
    </source>
</evidence>
<evidence type="ECO:0000256" key="2">
    <source>
        <dbReference type="ARBA" id="ARBA00023316"/>
    </source>
</evidence>
<protein>
    <recommendedName>
        <fullName evidence="3">Probable endolytic peptidoglycan transglycosylase RlpA</fullName>
        <ecNumber evidence="3">4.2.2.-</ecNumber>
    </recommendedName>
</protein>
<dbReference type="STRING" id="266117.Rxyl_0749"/>
<keyword evidence="6" id="KW-0812">Transmembrane</keyword>
<dbReference type="Proteomes" id="UP000006637">
    <property type="component" value="Chromosome"/>
</dbReference>
<reference evidence="8 9" key="1">
    <citation type="submission" date="2006-06" db="EMBL/GenBank/DDBJ databases">
        <title>Complete sequence of Rubrobacter xylanophilus DSM 9941.</title>
        <authorList>
            <consortium name="US DOE Joint Genome Institute"/>
            <person name="Copeland A."/>
            <person name="Lucas S."/>
            <person name="Lapidus A."/>
            <person name="Barry K."/>
            <person name="Detter J.C."/>
            <person name="Glavina del Rio T."/>
            <person name="Hammon N."/>
            <person name="Israni S."/>
            <person name="Dalin E."/>
            <person name="Tice H."/>
            <person name="Pitluck S."/>
            <person name="Munk A.C."/>
            <person name="Brettin T."/>
            <person name="Bruce D."/>
            <person name="Han C."/>
            <person name="Tapia R."/>
            <person name="Gilna P."/>
            <person name="Schmutz J."/>
            <person name="Larimer F."/>
            <person name="Land M."/>
            <person name="Hauser L."/>
            <person name="Kyrpides N."/>
            <person name="Lykidis A."/>
            <person name="da Costa M.S."/>
            <person name="Rainey F.A."/>
            <person name="Empadinhas N."/>
            <person name="Jolivet E."/>
            <person name="Battista J.R."/>
            <person name="Richardson P."/>
        </authorList>
    </citation>
    <scope>NUCLEOTIDE SEQUENCE [LARGE SCALE GENOMIC DNA]</scope>
    <source>
        <strain evidence="9">DSM 9941 / NBRC 16129 / PRD-1</strain>
    </source>
</reference>
<keyword evidence="9" id="KW-1185">Reference proteome</keyword>
<dbReference type="PANTHER" id="PTHR34183:SF8">
    <property type="entry name" value="ENDOLYTIC PEPTIDOGLYCAN TRANSGLYCOSYLASE RLPA-RELATED"/>
    <property type="match status" value="1"/>
</dbReference>
<dbReference type="HOGENOM" id="CLU_841690_0_0_11"/>
<evidence type="ECO:0000313" key="8">
    <source>
        <dbReference type="EMBL" id="ABG03717.1"/>
    </source>
</evidence>
<dbReference type="CDD" id="cd22268">
    <property type="entry name" value="DPBB_RlpA-like"/>
    <property type="match status" value="1"/>
</dbReference>
<organism evidence="8 9">
    <name type="scientific">Rubrobacter xylanophilus (strain DSM 9941 / JCM 11954 / NBRC 16129 / PRD-1)</name>
    <dbReference type="NCBI Taxonomy" id="266117"/>
    <lineage>
        <taxon>Bacteria</taxon>
        <taxon>Bacillati</taxon>
        <taxon>Actinomycetota</taxon>
        <taxon>Rubrobacteria</taxon>
        <taxon>Rubrobacterales</taxon>
        <taxon>Rubrobacteraceae</taxon>
        <taxon>Rubrobacter</taxon>
    </lineage>
</organism>
<dbReference type="InterPro" id="IPR034718">
    <property type="entry name" value="RlpA"/>
</dbReference>
<dbReference type="PANTHER" id="PTHR34183">
    <property type="entry name" value="ENDOLYTIC PEPTIDOGLYCAN TRANSGLYCOSYLASE RLPA"/>
    <property type="match status" value="1"/>
</dbReference>
<keyword evidence="2 3" id="KW-0961">Cell wall biogenesis/degradation</keyword>
<dbReference type="KEGG" id="rxy:Rxyl_0749"/>
<dbReference type="EC" id="4.2.2.-" evidence="3"/>
<dbReference type="GO" id="GO:0000270">
    <property type="term" value="P:peptidoglycan metabolic process"/>
    <property type="evidence" value="ECO:0007669"/>
    <property type="project" value="UniProtKB-UniRule"/>
</dbReference>
<accession>Q1AY11</accession>
<sequence length="330" mass="33355" precursor="true">MSGTRGASSRTLLLCAGFAAALLALFVAAAGAARAQQMMATWYGPGFEGSTTASGEPFNPDDYTAAHKTLPFGTKLIVTYNGRSVVVRVNDRGPYSGGYDLDLSQAAAEYLGLTAAGAAPVNVEFADPSTPTGPYGGEQQTASPAAQQEQPRAQGGAAVQQEQPRAQRQAALPQEGPERRSAASGQYAEAGGGAERQAAVREQYRPERAAPAQAPAPEQYEDGEEPSPGPVFGVSLKGALQEVAEDPADAKDWIELAEAASPVPDAPQPAQGGQPQRAGAAEADPASSGGSSALGISVLPDTGGASALVLAGVGALALAGLAVGRGVFRR</sequence>
<dbReference type="EMBL" id="CP000386">
    <property type="protein sequence ID" value="ABG03717.1"/>
    <property type="molecule type" value="Genomic_DNA"/>
</dbReference>
<evidence type="ECO:0000259" key="7">
    <source>
        <dbReference type="Pfam" id="PF03330"/>
    </source>
</evidence>
<feature type="domain" description="RlpA-like protein double-psi beta-barrel" evidence="7">
    <location>
        <begin position="37"/>
        <end position="122"/>
    </location>
</feature>
<evidence type="ECO:0000256" key="6">
    <source>
        <dbReference type="SAM" id="Phobius"/>
    </source>
</evidence>
<comment type="similarity">
    <text evidence="3 4">Belongs to the RlpA family.</text>
</comment>
<feature type="compositionally biased region" description="Low complexity" evidence="5">
    <location>
        <begin position="157"/>
        <end position="175"/>
    </location>
</feature>
<dbReference type="InterPro" id="IPR006311">
    <property type="entry name" value="TAT_signal"/>
</dbReference>
<evidence type="ECO:0000256" key="3">
    <source>
        <dbReference type="HAMAP-Rule" id="MF_02071"/>
    </source>
</evidence>
<dbReference type="GO" id="GO:0071555">
    <property type="term" value="P:cell wall organization"/>
    <property type="evidence" value="ECO:0007669"/>
    <property type="project" value="UniProtKB-KW"/>
</dbReference>
<dbReference type="GO" id="GO:0008932">
    <property type="term" value="F:lytic endotransglycosylase activity"/>
    <property type="evidence" value="ECO:0007669"/>
    <property type="project" value="UniProtKB-UniRule"/>
</dbReference>
<dbReference type="Pfam" id="PF03330">
    <property type="entry name" value="DPBB_1"/>
    <property type="match status" value="1"/>
</dbReference>
<feature type="chain" id="PRO_5009992458" description="Probable endolytic peptidoglycan transglycosylase RlpA" evidence="3">
    <location>
        <begin position="36"/>
        <end position="330"/>
    </location>
</feature>
<feature type="region of interest" description="Disordered" evidence="5">
    <location>
        <begin position="124"/>
        <end position="295"/>
    </location>
</feature>
<feature type="compositionally biased region" description="Basic and acidic residues" evidence="5">
    <location>
        <begin position="198"/>
        <end position="208"/>
    </location>
</feature>
<evidence type="ECO:0000313" key="9">
    <source>
        <dbReference type="Proteomes" id="UP000006637"/>
    </source>
</evidence>
<dbReference type="InterPro" id="IPR009009">
    <property type="entry name" value="RlpA-like_DPBB"/>
</dbReference>
<feature type="compositionally biased region" description="Low complexity" evidence="5">
    <location>
        <begin position="268"/>
        <end position="295"/>
    </location>
</feature>
<keyword evidence="6" id="KW-1133">Transmembrane helix</keyword>
<keyword evidence="3" id="KW-0732">Signal</keyword>
<feature type="transmembrane region" description="Helical" evidence="6">
    <location>
        <begin position="307"/>
        <end position="328"/>
    </location>
</feature>
<feature type="compositionally biased region" description="Low complexity" evidence="5">
    <location>
        <begin position="209"/>
        <end position="218"/>
    </location>
</feature>
<proteinExistence type="inferred from homology"/>
<dbReference type="Gene3D" id="2.40.40.10">
    <property type="entry name" value="RlpA-like domain"/>
    <property type="match status" value="1"/>
</dbReference>
<keyword evidence="6" id="KW-0472">Membrane</keyword>
<dbReference type="InterPro" id="IPR012997">
    <property type="entry name" value="RplA"/>
</dbReference>
<name>Q1AY11_RUBXD</name>
<dbReference type="SUPFAM" id="SSF50685">
    <property type="entry name" value="Barwin-like endoglucanases"/>
    <property type="match status" value="1"/>
</dbReference>
<comment type="function">
    <text evidence="3">Lytic transglycosylase with a strong preference for naked glycan strands that lack stem peptides.</text>
</comment>
<keyword evidence="8" id="KW-0449">Lipoprotein</keyword>
<evidence type="ECO:0000256" key="5">
    <source>
        <dbReference type="SAM" id="MobiDB-lite"/>
    </source>
</evidence>